<keyword evidence="4" id="KW-0949">S-adenosyl-L-methionine</keyword>
<dbReference type="PRINTS" id="PR00507">
    <property type="entry name" value="N12N6MTFRASE"/>
</dbReference>
<dbReference type="EMBL" id="LQYT01000135">
    <property type="protein sequence ID" value="KYD08757.1"/>
    <property type="molecule type" value="Genomic_DNA"/>
</dbReference>
<dbReference type="PANTHER" id="PTHR33841:SF1">
    <property type="entry name" value="DNA METHYLTRANSFERASE A"/>
    <property type="match status" value="1"/>
</dbReference>
<dbReference type="NCBIfam" id="NF033452">
    <property type="entry name" value="BREX_1_MTaseX"/>
    <property type="match status" value="1"/>
</dbReference>
<dbReference type="Gene3D" id="3.40.50.150">
    <property type="entry name" value="Vaccinia Virus protein VP39"/>
    <property type="match status" value="1"/>
</dbReference>
<comment type="catalytic activity">
    <reaction evidence="5">
        <text>a 2'-deoxyadenosine in DNA + S-adenosyl-L-methionine = an N(6)-methyl-2'-deoxyadenosine in DNA + S-adenosyl-L-homocysteine + H(+)</text>
        <dbReference type="Rhea" id="RHEA:15197"/>
        <dbReference type="Rhea" id="RHEA-COMP:12418"/>
        <dbReference type="Rhea" id="RHEA-COMP:12419"/>
        <dbReference type="ChEBI" id="CHEBI:15378"/>
        <dbReference type="ChEBI" id="CHEBI:57856"/>
        <dbReference type="ChEBI" id="CHEBI:59789"/>
        <dbReference type="ChEBI" id="CHEBI:90615"/>
        <dbReference type="ChEBI" id="CHEBI:90616"/>
        <dbReference type="EC" id="2.1.1.72"/>
    </reaction>
</comment>
<dbReference type="Pfam" id="PF07669">
    <property type="entry name" value="Eco57I"/>
    <property type="match status" value="1"/>
</dbReference>
<comment type="caution">
    <text evidence="7">The sequence shown here is derived from an EMBL/GenBank/DDBJ whole genome shotgun (WGS) entry which is preliminary data.</text>
</comment>
<gene>
    <name evidence="7" type="ORF">B4135_0439</name>
</gene>
<dbReference type="GO" id="GO:0032259">
    <property type="term" value="P:methylation"/>
    <property type="evidence" value="ECO:0007669"/>
    <property type="project" value="UniProtKB-KW"/>
</dbReference>
<dbReference type="Proteomes" id="UP000075683">
    <property type="component" value="Unassembled WGS sequence"/>
</dbReference>
<dbReference type="InterPro" id="IPR011639">
    <property type="entry name" value="MethylTrfase_TaqI-like_dom"/>
</dbReference>
<dbReference type="GO" id="GO:0003676">
    <property type="term" value="F:nucleic acid binding"/>
    <property type="evidence" value="ECO:0007669"/>
    <property type="project" value="InterPro"/>
</dbReference>
<dbReference type="PROSITE" id="PS00092">
    <property type="entry name" value="N6_MTASE"/>
    <property type="match status" value="1"/>
</dbReference>
<dbReference type="SUPFAM" id="SSF53335">
    <property type="entry name" value="S-adenosyl-L-methionine-dependent methyltransferases"/>
    <property type="match status" value="1"/>
</dbReference>
<evidence type="ECO:0000256" key="1">
    <source>
        <dbReference type="ARBA" id="ARBA00011900"/>
    </source>
</evidence>
<keyword evidence="2" id="KW-0489">Methyltransferase</keyword>
<evidence type="ECO:0000313" key="8">
    <source>
        <dbReference type="Proteomes" id="UP000075683"/>
    </source>
</evidence>
<dbReference type="GO" id="GO:0009007">
    <property type="term" value="F:site-specific DNA-methyltransferase (adenine-specific) activity"/>
    <property type="evidence" value="ECO:0007669"/>
    <property type="project" value="UniProtKB-EC"/>
</dbReference>
<dbReference type="REBASE" id="149637">
    <property type="entry name" value="Cde4135ORF439P"/>
</dbReference>
<dbReference type="STRING" id="301148.B4135_0439"/>
<dbReference type="EC" id="2.1.1.72" evidence="1"/>
<dbReference type="GO" id="GO:0006304">
    <property type="term" value="P:DNA modification"/>
    <property type="evidence" value="ECO:0007669"/>
    <property type="project" value="InterPro"/>
</dbReference>
<organism evidence="7 8">
    <name type="scientific">Caldibacillus debilis</name>
    <dbReference type="NCBI Taxonomy" id="301148"/>
    <lineage>
        <taxon>Bacteria</taxon>
        <taxon>Bacillati</taxon>
        <taxon>Bacillota</taxon>
        <taxon>Bacilli</taxon>
        <taxon>Bacillales</taxon>
        <taxon>Bacillaceae</taxon>
        <taxon>Caldibacillus</taxon>
    </lineage>
</organism>
<accession>A0A150L8W4</accession>
<evidence type="ECO:0000256" key="2">
    <source>
        <dbReference type="ARBA" id="ARBA00022603"/>
    </source>
</evidence>
<protein>
    <recommendedName>
        <fullName evidence="1">site-specific DNA-methyltransferase (adenine-specific)</fullName>
        <ecNumber evidence="1">2.1.1.72</ecNumber>
    </recommendedName>
</protein>
<evidence type="ECO:0000313" key="7">
    <source>
        <dbReference type="EMBL" id="KYD08757.1"/>
    </source>
</evidence>
<dbReference type="PATRIC" id="fig|301148.3.peg.2083"/>
<proteinExistence type="predicted"/>
<reference evidence="7 8" key="1">
    <citation type="submission" date="2016-01" db="EMBL/GenBank/DDBJ databases">
        <title>Draft Genome Sequences of Seven Thermophilic Sporeformers Isolated from Foods.</title>
        <authorList>
            <person name="Berendsen E.M."/>
            <person name="Wells-Bennik M.H."/>
            <person name="Krawcyk A.O."/>
            <person name="De Jong A."/>
            <person name="Holsappel S."/>
            <person name="Eijlander R.T."/>
            <person name="Kuipers O.P."/>
        </authorList>
    </citation>
    <scope>NUCLEOTIDE SEQUENCE [LARGE SCALE GENOMIC DNA]</scope>
    <source>
        <strain evidence="7 8">B4135</strain>
    </source>
</reference>
<evidence type="ECO:0000256" key="4">
    <source>
        <dbReference type="ARBA" id="ARBA00022691"/>
    </source>
</evidence>
<evidence type="ECO:0000259" key="6">
    <source>
        <dbReference type="Pfam" id="PF07669"/>
    </source>
</evidence>
<keyword evidence="3" id="KW-0808">Transferase</keyword>
<dbReference type="AlphaFoldDB" id="A0A150L8W4"/>
<sequence length="1116" mass="131588">MRPVFDKLLREYKQKGYDQLIEEVAYTWFNRIIAIRYMELHDYLPNRIRVLSSETPGKVDPDILTEYQNVDLPINKDEITALLNSGKREEAYRKLFIAQCRQLHELMPFLFEQVDDYTELLLPEHLLHTESVIYKLVHDEGLTESFQEVEVIGWLYQFYISEKKDEVFADLKKNKKISKENIPAATQLFTPNWIVRYMVDNSLGQLWLERHPESKIREKMKYYIEPVEQEPEVKAQLEELIKQDIKLEEIKILDPACGSGHILVYAFDLLYEMYEEQGYPAREIPKLILENNLFGIDIDDRAAQLAGFALMMKARQVSRKVFRDIPTINIVSIQESNDLDEEGLIKLLCEDESKELQLKKLIDAFKDAKNYGALLKLDPIDFEYFEQKIKEIEKNGVNNLFEVPVVEQLGKVKALLKQAKLLIKRYHIVVTNPPYMWKKGMNPQLKQFLSDNYPMGKNDLFAAFMLNNIDMVVENGFFATINQQSWMFLKSYEDLRKQFLNFFTIFSMMHLGPHAFEDVSGEVVQSTCFVIRKKLISNYKGIYIRLVNYESSTNKKEAFLNRKESDLFIEIQTNFTSIPGTPIAYWVTDQVRNIFKECTLLREYAEPRQGLATSDNDRFLRLWHEVSLSKIGFGFKSRKEAQESKKKWFPYNKGGEYRKWYGNQEYIVNWENDGYEIRNLFDQNGKLRSRPQNTGYYFKEGITWSFVSSSHFGVRYSPPGFIFDVGGSSLFPKKDWIYYFTAFLCSKLSYKFLQYINPTLNFQVGNIGDLPIILDSNNKSRIEKLALENIEISKNEWDSFETSWDFKRHPFITFKGNSKTLAESYANWAEHTENQFRQMQANEEELNRIFIELYGLQDELTPEVPDEEVTVRRADRERDAKSFLSYFIGCVMGRYSLDVEGLVYAGGTWDESKYITFKPDKDGIIPLTDAVYFEDDIITRLQEFLAVTFGTETVQENMQWLAESLGMKQNETAMERLRRYFFDEFYLDHFTVYQKRPIYWMVDSGKQNGFRALIYLHRYSPEMLATLRFDYLQELQTKIDQEIKRLEQVLINPDLSKTEQRRLKKQIETLKLRQEEMIEFDKTLADVVNQRIELDLDDGVKINYNKLKPILAKVNL</sequence>
<feature type="domain" description="Type II methyltransferase M.TaqI-like" evidence="6">
    <location>
        <begin position="291"/>
        <end position="511"/>
    </location>
</feature>
<dbReference type="InterPro" id="IPR047939">
    <property type="entry name" value="BREX_1_PglX"/>
</dbReference>
<dbReference type="PANTHER" id="PTHR33841">
    <property type="entry name" value="DNA METHYLTRANSFERASE YEEA-RELATED"/>
    <property type="match status" value="1"/>
</dbReference>
<dbReference type="InterPro" id="IPR002052">
    <property type="entry name" value="DNA_methylase_N6_adenine_CS"/>
</dbReference>
<dbReference type="InterPro" id="IPR050953">
    <property type="entry name" value="N4_N6_ade-DNA_methylase"/>
</dbReference>
<dbReference type="InterPro" id="IPR029063">
    <property type="entry name" value="SAM-dependent_MTases_sf"/>
</dbReference>
<evidence type="ECO:0000256" key="3">
    <source>
        <dbReference type="ARBA" id="ARBA00022679"/>
    </source>
</evidence>
<name>A0A150L8W4_9BACI</name>
<evidence type="ECO:0000256" key="5">
    <source>
        <dbReference type="ARBA" id="ARBA00047942"/>
    </source>
</evidence>